<evidence type="ECO:0000259" key="9">
    <source>
        <dbReference type="Pfam" id="PF21694"/>
    </source>
</evidence>
<evidence type="ECO:0000256" key="2">
    <source>
        <dbReference type="ARBA" id="ARBA00022679"/>
    </source>
</evidence>
<dbReference type="Pfam" id="PF21694">
    <property type="entry name" value="DNA_pol3_delta_C"/>
    <property type="match status" value="1"/>
</dbReference>
<dbReference type="AlphaFoldDB" id="A0A7M4DLB4"/>
<dbReference type="Proteomes" id="UP000419743">
    <property type="component" value="Unassembled WGS sequence"/>
</dbReference>
<evidence type="ECO:0000256" key="7">
    <source>
        <dbReference type="ARBA" id="ARBA00049244"/>
    </source>
</evidence>
<feature type="region of interest" description="Disordered" evidence="8">
    <location>
        <begin position="1"/>
        <end position="45"/>
    </location>
</feature>
<dbReference type="Gene3D" id="1.20.272.10">
    <property type="match status" value="1"/>
</dbReference>
<reference evidence="10 11" key="1">
    <citation type="submission" date="2019-11" db="EMBL/GenBank/DDBJ databases">
        <authorList>
            <person name="Criscuolo A."/>
        </authorList>
    </citation>
    <scope>NUCLEOTIDE SEQUENCE [LARGE SCALE GENOMIC DNA]</scope>
    <source>
        <strain evidence="10">CIP111667</strain>
    </source>
</reference>
<evidence type="ECO:0000256" key="1">
    <source>
        <dbReference type="ARBA" id="ARBA00012417"/>
    </source>
</evidence>
<dbReference type="PANTHER" id="PTHR34388">
    <property type="entry name" value="DNA POLYMERASE III SUBUNIT DELTA"/>
    <property type="match status" value="1"/>
</dbReference>
<keyword evidence="11" id="KW-1185">Reference proteome</keyword>
<dbReference type="GO" id="GO:0003677">
    <property type="term" value="F:DNA binding"/>
    <property type="evidence" value="ECO:0007669"/>
    <property type="project" value="InterPro"/>
</dbReference>
<comment type="catalytic activity">
    <reaction evidence="7">
        <text>DNA(n) + a 2'-deoxyribonucleoside 5'-triphosphate = DNA(n+1) + diphosphate</text>
        <dbReference type="Rhea" id="RHEA:22508"/>
        <dbReference type="Rhea" id="RHEA-COMP:17339"/>
        <dbReference type="Rhea" id="RHEA-COMP:17340"/>
        <dbReference type="ChEBI" id="CHEBI:33019"/>
        <dbReference type="ChEBI" id="CHEBI:61560"/>
        <dbReference type="ChEBI" id="CHEBI:173112"/>
        <dbReference type="EC" id="2.7.7.7"/>
    </reaction>
</comment>
<dbReference type="EMBL" id="CACRYJ010000044">
    <property type="protein sequence ID" value="VZO38048.1"/>
    <property type="molecule type" value="Genomic_DNA"/>
</dbReference>
<comment type="similarity">
    <text evidence="6">Belongs to the DNA polymerase HolA subunit family.</text>
</comment>
<keyword evidence="2" id="KW-0808">Transferase</keyword>
<dbReference type="NCBIfam" id="TIGR01128">
    <property type="entry name" value="holA"/>
    <property type="match status" value="1"/>
</dbReference>
<dbReference type="GO" id="GO:0009360">
    <property type="term" value="C:DNA polymerase III complex"/>
    <property type="evidence" value="ECO:0007669"/>
    <property type="project" value="TreeGrafter"/>
</dbReference>
<evidence type="ECO:0000313" key="10">
    <source>
        <dbReference type="EMBL" id="VZO38048.1"/>
    </source>
</evidence>
<dbReference type="InterPro" id="IPR005790">
    <property type="entry name" value="DNA_polIII_delta"/>
</dbReference>
<proteinExistence type="inferred from homology"/>
<dbReference type="InterPro" id="IPR048466">
    <property type="entry name" value="DNA_pol3_delta-like_C"/>
</dbReference>
<evidence type="ECO:0000313" key="11">
    <source>
        <dbReference type="Proteomes" id="UP000419743"/>
    </source>
</evidence>
<name>A0A7M4DLB4_9MICO</name>
<evidence type="ECO:0000256" key="8">
    <source>
        <dbReference type="SAM" id="MobiDB-lite"/>
    </source>
</evidence>
<keyword evidence="3" id="KW-0548">Nucleotidyltransferase</keyword>
<organism evidence="10 11">
    <name type="scientific">Occultella aeris</name>
    <dbReference type="NCBI Taxonomy" id="2761496"/>
    <lineage>
        <taxon>Bacteria</taxon>
        <taxon>Bacillati</taxon>
        <taxon>Actinomycetota</taxon>
        <taxon>Actinomycetes</taxon>
        <taxon>Micrococcales</taxon>
        <taxon>Ruaniaceae</taxon>
        <taxon>Occultella</taxon>
    </lineage>
</organism>
<accession>A0A7M4DLB4</accession>
<dbReference type="Gene3D" id="3.40.50.300">
    <property type="entry name" value="P-loop containing nucleotide triphosphate hydrolases"/>
    <property type="match status" value="1"/>
</dbReference>
<feature type="domain" description="DNA polymerase III delta subunit-like C-terminal" evidence="9">
    <location>
        <begin position="247"/>
        <end position="360"/>
    </location>
</feature>
<keyword evidence="4" id="KW-0235">DNA replication</keyword>
<dbReference type="EC" id="2.7.7.7" evidence="1"/>
<comment type="caution">
    <text evidence="10">The sequence shown here is derived from an EMBL/GenBank/DDBJ whole genome shotgun (WGS) entry which is preliminary data.</text>
</comment>
<dbReference type="InterPro" id="IPR008921">
    <property type="entry name" value="DNA_pol3_clamp-load_cplx_C"/>
</dbReference>
<protein>
    <recommendedName>
        <fullName evidence="1">DNA-directed DNA polymerase</fullName>
        <ecNumber evidence="1">2.7.7.7</ecNumber>
    </recommendedName>
</protein>
<dbReference type="SUPFAM" id="SSF48019">
    <property type="entry name" value="post-AAA+ oligomerization domain-like"/>
    <property type="match status" value="1"/>
</dbReference>
<evidence type="ECO:0000256" key="3">
    <source>
        <dbReference type="ARBA" id="ARBA00022695"/>
    </source>
</evidence>
<dbReference type="PANTHER" id="PTHR34388:SF1">
    <property type="entry name" value="DNA POLYMERASE III SUBUNIT DELTA"/>
    <property type="match status" value="1"/>
</dbReference>
<dbReference type="InterPro" id="IPR027417">
    <property type="entry name" value="P-loop_NTPase"/>
</dbReference>
<keyword evidence="5" id="KW-0239">DNA-directed DNA polymerase</keyword>
<sequence length="367" mass="38735">MSPEPVDSDGTVPVRRRRSVGVRPSWQAGPVPPARRRPSSASGPTWQDVPLAPVVLVRGQETVLADRAVARVAALVREYGGDYEQTVLEAATYERGQLETIASPSLFGEHRHIVVNGVEAMSDAFLDDALTFVGTAGVEVTDVTLVLRHEKGVRGKKLLDAIAKAGYPVVTCEVIKRDADKVAFAAAEFRTAGRKATNTAVQALVEALGSDLRELASACQQLIADTTTTITPDVVQQYYGGRVEATGFRVADTAIAGHSAEAVTLLRHALETGVDPVPLVAALAVKLRTLAKVAAMRGRGGASAADLGLAPWQVDRARRELSGWTPEGLATAITAVADADAEVKGEGRDAEFSVERAVLRVAAARGH</sequence>
<dbReference type="GO" id="GO:0006261">
    <property type="term" value="P:DNA-templated DNA replication"/>
    <property type="evidence" value="ECO:0007669"/>
    <property type="project" value="TreeGrafter"/>
</dbReference>
<dbReference type="GO" id="GO:0003887">
    <property type="term" value="F:DNA-directed DNA polymerase activity"/>
    <property type="evidence" value="ECO:0007669"/>
    <property type="project" value="UniProtKB-KW"/>
</dbReference>
<evidence type="ECO:0000256" key="6">
    <source>
        <dbReference type="ARBA" id="ARBA00034754"/>
    </source>
</evidence>
<gene>
    <name evidence="10" type="ORF">HALOF300_02931</name>
</gene>
<evidence type="ECO:0000256" key="5">
    <source>
        <dbReference type="ARBA" id="ARBA00022932"/>
    </source>
</evidence>
<evidence type="ECO:0000256" key="4">
    <source>
        <dbReference type="ARBA" id="ARBA00022705"/>
    </source>
</evidence>